<feature type="compositionally biased region" description="Acidic residues" evidence="1">
    <location>
        <begin position="215"/>
        <end position="229"/>
    </location>
</feature>
<organism evidence="2 3">
    <name type="scientific">Neurospora tetraspora</name>
    <dbReference type="NCBI Taxonomy" id="94610"/>
    <lineage>
        <taxon>Eukaryota</taxon>
        <taxon>Fungi</taxon>
        <taxon>Dikarya</taxon>
        <taxon>Ascomycota</taxon>
        <taxon>Pezizomycotina</taxon>
        <taxon>Sordariomycetes</taxon>
        <taxon>Sordariomycetidae</taxon>
        <taxon>Sordariales</taxon>
        <taxon>Sordariaceae</taxon>
        <taxon>Neurospora</taxon>
    </lineage>
</organism>
<dbReference type="Proteomes" id="UP001278500">
    <property type="component" value="Unassembled WGS sequence"/>
</dbReference>
<dbReference type="AlphaFoldDB" id="A0AAE0J767"/>
<sequence>MDEWMLAVSRFGPQVLLPQSLNATLTAHTSVVRCVKVKRHTPYAFGWRGVLVLVLVLGDNADTVECGCPVVFLCTFADPCLKNRANNQTSIELYVCTLTYSTHVVVAMGFMFHCMFQCQVQRLHAGESSGWAADICESQLQCSTALTELWQLCPDTYPLTSSSGAPESGSRELKVYGSIESNEFEDGNVEGGVESNDIESSNIKSIGVESSNVEDSIESDDIEDNDIEDNDIKDGIN</sequence>
<name>A0AAE0J767_9PEZI</name>
<proteinExistence type="predicted"/>
<evidence type="ECO:0000256" key="1">
    <source>
        <dbReference type="SAM" id="MobiDB-lite"/>
    </source>
</evidence>
<evidence type="ECO:0000313" key="3">
    <source>
        <dbReference type="Proteomes" id="UP001278500"/>
    </source>
</evidence>
<gene>
    <name evidence="2" type="ORF">B0H65DRAFT_446084</name>
</gene>
<reference evidence="2" key="1">
    <citation type="journal article" date="2023" name="Mol. Phylogenet. Evol.">
        <title>Genome-scale phylogeny and comparative genomics of the fungal order Sordariales.</title>
        <authorList>
            <person name="Hensen N."/>
            <person name="Bonometti L."/>
            <person name="Westerberg I."/>
            <person name="Brannstrom I.O."/>
            <person name="Guillou S."/>
            <person name="Cros-Aarteil S."/>
            <person name="Calhoun S."/>
            <person name="Haridas S."/>
            <person name="Kuo A."/>
            <person name="Mondo S."/>
            <person name="Pangilinan J."/>
            <person name="Riley R."/>
            <person name="LaButti K."/>
            <person name="Andreopoulos B."/>
            <person name="Lipzen A."/>
            <person name="Chen C."/>
            <person name="Yan M."/>
            <person name="Daum C."/>
            <person name="Ng V."/>
            <person name="Clum A."/>
            <person name="Steindorff A."/>
            <person name="Ohm R.A."/>
            <person name="Martin F."/>
            <person name="Silar P."/>
            <person name="Natvig D.O."/>
            <person name="Lalanne C."/>
            <person name="Gautier V."/>
            <person name="Ament-Velasquez S.L."/>
            <person name="Kruys A."/>
            <person name="Hutchinson M.I."/>
            <person name="Powell A.J."/>
            <person name="Barry K."/>
            <person name="Miller A.N."/>
            <person name="Grigoriev I.V."/>
            <person name="Debuchy R."/>
            <person name="Gladieux P."/>
            <person name="Hiltunen Thoren M."/>
            <person name="Johannesson H."/>
        </authorList>
    </citation>
    <scope>NUCLEOTIDE SEQUENCE</scope>
    <source>
        <strain evidence="2">CBS 560.94</strain>
    </source>
</reference>
<reference evidence="2" key="2">
    <citation type="submission" date="2023-06" db="EMBL/GenBank/DDBJ databases">
        <authorList>
            <consortium name="Lawrence Berkeley National Laboratory"/>
            <person name="Haridas S."/>
            <person name="Hensen N."/>
            <person name="Bonometti L."/>
            <person name="Westerberg I."/>
            <person name="Brannstrom I.O."/>
            <person name="Guillou S."/>
            <person name="Cros-Aarteil S."/>
            <person name="Calhoun S."/>
            <person name="Kuo A."/>
            <person name="Mondo S."/>
            <person name="Pangilinan J."/>
            <person name="Riley R."/>
            <person name="Labutti K."/>
            <person name="Andreopoulos B."/>
            <person name="Lipzen A."/>
            <person name="Chen C."/>
            <person name="Yanf M."/>
            <person name="Daum C."/>
            <person name="Ng V."/>
            <person name="Clum A."/>
            <person name="Steindorff A."/>
            <person name="Ohm R."/>
            <person name="Martin F."/>
            <person name="Silar P."/>
            <person name="Natvig D."/>
            <person name="Lalanne C."/>
            <person name="Gautier V."/>
            <person name="Ament-Velasquez S.L."/>
            <person name="Kruys A."/>
            <person name="Hutchinson M.I."/>
            <person name="Powell A.J."/>
            <person name="Barry K."/>
            <person name="Miller A.N."/>
            <person name="Grigoriev I.V."/>
            <person name="Debuchy R."/>
            <person name="Gladieux P."/>
            <person name="Thoren M.H."/>
            <person name="Johannesson H."/>
        </authorList>
    </citation>
    <scope>NUCLEOTIDE SEQUENCE</scope>
    <source>
        <strain evidence="2">CBS 560.94</strain>
    </source>
</reference>
<comment type="caution">
    <text evidence="2">The sequence shown here is derived from an EMBL/GenBank/DDBJ whole genome shotgun (WGS) entry which is preliminary data.</text>
</comment>
<dbReference type="RefSeq" id="XP_062677639.1">
    <property type="nucleotide sequence ID" value="XM_062825785.1"/>
</dbReference>
<accession>A0AAE0J767</accession>
<dbReference type="EMBL" id="JAUEPP010000008">
    <property type="protein sequence ID" value="KAK3338188.1"/>
    <property type="molecule type" value="Genomic_DNA"/>
</dbReference>
<feature type="region of interest" description="Disordered" evidence="1">
    <location>
        <begin position="185"/>
        <end position="237"/>
    </location>
</feature>
<dbReference type="GeneID" id="87862939"/>
<protein>
    <submittedName>
        <fullName evidence="2">Uncharacterized protein</fullName>
    </submittedName>
</protein>
<keyword evidence="3" id="KW-1185">Reference proteome</keyword>
<evidence type="ECO:0000313" key="2">
    <source>
        <dbReference type="EMBL" id="KAK3338188.1"/>
    </source>
</evidence>